<protein>
    <submittedName>
        <fullName evidence="10">Outer membrane chanel lipoprotein</fullName>
    </submittedName>
</protein>
<comment type="similarity">
    <text evidence="1 8">Belongs to the outer membrane factor (OMF) (TC 1.B.17) family.</text>
</comment>
<comment type="caution">
    <text evidence="10">The sequence shown here is derived from an EMBL/GenBank/DDBJ whole genome shotgun (WGS) entry which is preliminary data.</text>
</comment>
<organism evidence="10 11">
    <name type="scientific">Pseudomonas syringae pv. primulae</name>
    <dbReference type="NCBI Taxonomy" id="251707"/>
    <lineage>
        <taxon>Bacteria</taxon>
        <taxon>Pseudomonadati</taxon>
        <taxon>Pseudomonadota</taxon>
        <taxon>Gammaproteobacteria</taxon>
        <taxon>Pseudomonadales</taxon>
        <taxon>Pseudomonadaceae</taxon>
        <taxon>Pseudomonas</taxon>
    </lineage>
</organism>
<dbReference type="PATRIC" id="fig|251707.3.peg.2438"/>
<dbReference type="PANTHER" id="PTHR30203:SF29">
    <property type="entry name" value="PROTEIN CYAE"/>
    <property type="match status" value="1"/>
</dbReference>
<dbReference type="Proteomes" id="UP000050562">
    <property type="component" value="Unassembled WGS sequence"/>
</dbReference>
<name>A0A0P9YCP7_9PSED</name>
<evidence type="ECO:0000256" key="4">
    <source>
        <dbReference type="ARBA" id="ARBA00023136"/>
    </source>
</evidence>
<dbReference type="EMBL" id="LJRC01000023">
    <property type="protein sequence ID" value="KPY40950.1"/>
    <property type="molecule type" value="Genomic_DNA"/>
</dbReference>
<keyword evidence="4 8" id="KW-0472">Membrane</keyword>
<dbReference type="Pfam" id="PF02321">
    <property type="entry name" value="OEP"/>
    <property type="match status" value="2"/>
</dbReference>
<keyword evidence="9" id="KW-1133">Transmembrane helix</keyword>
<dbReference type="SUPFAM" id="SSF56954">
    <property type="entry name" value="Outer membrane efflux proteins (OEP)"/>
    <property type="match status" value="1"/>
</dbReference>
<dbReference type="GO" id="GO:0015562">
    <property type="term" value="F:efflux transmembrane transporter activity"/>
    <property type="evidence" value="ECO:0007669"/>
    <property type="project" value="InterPro"/>
</dbReference>
<feature type="transmembrane region" description="Helical" evidence="9">
    <location>
        <begin position="21"/>
        <end position="46"/>
    </location>
</feature>
<evidence type="ECO:0000256" key="2">
    <source>
        <dbReference type="ARBA" id="ARBA00022452"/>
    </source>
</evidence>
<evidence type="ECO:0000256" key="3">
    <source>
        <dbReference type="ARBA" id="ARBA00022692"/>
    </source>
</evidence>
<keyword evidence="3 8" id="KW-0812">Transmembrane</keyword>
<evidence type="ECO:0000256" key="7">
    <source>
        <dbReference type="ARBA" id="ARBA00023288"/>
    </source>
</evidence>
<dbReference type="Gene3D" id="2.20.200.10">
    <property type="entry name" value="Outer membrane efflux proteins (OEP)"/>
    <property type="match status" value="1"/>
</dbReference>
<evidence type="ECO:0000313" key="11">
    <source>
        <dbReference type="Proteomes" id="UP000050562"/>
    </source>
</evidence>
<accession>A0A0P9YCP7</accession>
<dbReference type="GO" id="GO:0009279">
    <property type="term" value="C:cell outer membrane"/>
    <property type="evidence" value="ECO:0007669"/>
    <property type="project" value="UniProtKB-SubCell"/>
</dbReference>
<evidence type="ECO:0000256" key="6">
    <source>
        <dbReference type="ARBA" id="ARBA00023237"/>
    </source>
</evidence>
<dbReference type="InterPro" id="IPR010131">
    <property type="entry name" value="MdtP/NodT-like"/>
</dbReference>
<proteinExistence type="inferred from homology"/>
<keyword evidence="2 8" id="KW-1134">Transmembrane beta strand</keyword>
<evidence type="ECO:0000256" key="1">
    <source>
        <dbReference type="ARBA" id="ARBA00007613"/>
    </source>
</evidence>
<dbReference type="RefSeq" id="WP_235806219.1">
    <property type="nucleotide sequence ID" value="NZ_LJRC01000023.1"/>
</dbReference>
<evidence type="ECO:0000256" key="8">
    <source>
        <dbReference type="RuleBase" id="RU362097"/>
    </source>
</evidence>
<dbReference type="InterPro" id="IPR003423">
    <property type="entry name" value="OMP_efflux"/>
</dbReference>
<evidence type="ECO:0000313" key="10">
    <source>
        <dbReference type="EMBL" id="KPY40950.1"/>
    </source>
</evidence>
<sequence length="503" mass="53242">MNSRILCDASLRGRRSLAGPWYWRLSIHALGIAMLVSGGCALQPAYVIPPLAAPTAWSAQRELSERQTVGGDTSWWHLLHDDAIDALTKAAFADNPTLIQALSRVEEARADLGVKAAATMPAVDLDANVTRAKSRNTSPIQSGVTMLSNSASAGPAFSWELDLFGRISQSVDAARDHLDARTADAASTRLALAADVANDVLSLRACENSRRVWLDDIASREKTLSLTRLRLNTGLASSVDEARILTGLASSRTSLATQVDQCARQVNALVALTGQSSDVVRRHVGITQAGPGVDQVFMPRAPSALPELPATVLASHPDIVSAEREAAAAWADIAVARADRLPRIDLAAALSGQWIRAAGSSLDFNTWSIGPSLTGPLFDGGAGAANVRSAQARYTRATANLQATVRTTTEDVENALAEQASAAARVTSTREGVDAAHTTFTVSNDQWKAGAISLFELEDSRRQFASAQDAEISARRDQGQAWIALVKATGAAITLTPDTTSHE</sequence>
<evidence type="ECO:0000256" key="9">
    <source>
        <dbReference type="SAM" id="Phobius"/>
    </source>
</evidence>
<reference evidence="10 11" key="1">
    <citation type="submission" date="2015-09" db="EMBL/GenBank/DDBJ databases">
        <title>Genome announcement of multiple Pseudomonas syringae strains.</title>
        <authorList>
            <person name="Thakur S."/>
            <person name="Wang P.W."/>
            <person name="Gong Y."/>
            <person name="Weir B.S."/>
            <person name="Guttman D.S."/>
        </authorList>
    </citation>
    <scope>NUCLEOTIDE SEQUENCE [LARGE SCALE GENOMIC DNA]</scope>
    <source>
        <strain evidence="10 11">ICMP3956</strain>
    </source>
</reference>
<keyword evidence="6" id="KW-0998">Cell outer membrane</keyword>
<dbReference type="AlphaFoldDB" id="A0A0P9YCP7"/>
<comment type="subcellular location">
    <subcellularLocation>
        <location evidence="8">Cell outer membrane</location>
        <topology evidence="8">Lipid-anchor</topology>
    </subcellularLocation>
</comment>
<evidence type="ECO:0000256" key="5">
    <source>
        <dbReference type="ARBA" id="ARBA00023139"/>
    </source>
</evidence>
<dbReference type="NCBIfam" id="TIGR01845">
    <property type="entry name" value="outer_NodT"/>
    <property type="match status" value="1"/>
</dbReference>
<keyword evidence="7 8" id="KW-0449">Lipoprotein</keyword>
<keyword evidence="5 8" id="KW-0564">Palmitate</keyword>
<gene>
    <name evidence="10" type="ORF">ALO52_01789</name>
</gene>
<dbReference type="PANTHER" id="PTHR30203">
    <property type="entry name" value="OUTER MEMBRANE CATION EFFLUX PROTEIN"/>
    <property type="match status" value="1"/>
</dbReference>
<dbReference type="Gene3D" id="1.20.1600.10">
    <property type="entry name" value="Outer membrane efflux proteins (OEP)"/>
    <property type="match status" value="1"/>
</dbReference>